<name>A0A6L2JS82_TANCI</name>
<dbReference type="PANTHER" id="PTHR47150:SF5">
    <property type="entry name" value="OS07G0546750 PROTEIN"/>
    <property type="match status" value="1"/>
</dbReference>
<evidence type="ECO:0000313" key="1">
    <source>
        <dbReference type="EMBL" id="GEU39397.1"/>
    </source>
</evidence>
<sequence length="388" mass="44573">MMYSELAFFMEACSVVIKASKSKISRTHVEMDRYGAHDPLLATYLSKHPRISPLMMCTFAILQIAYGAVPGTLDEYLHMGAITTRECLVFFCKVVMELYREEFLRKLTYNDLENLYGKHQMFHLSPSTSLIKGDVILLMGYIHSGLLMKSISNPYANDHKRIMCKTKHEEGDYSVVSDDYEGPPIFNDYQYEEEIVCGDVGKGFVDNYQNFQEEENNVSFSGVVLEEEPMPIYDTDIEDVIEVQEEFFRQGGFGGEEEDNIKDVVVANDLCSSMIQTTLSGDFSKTRGSNPHELIWLQKGNLVEVSILIGKKYQEEYLKDASIDDKFDFETIKVRGRVIIKKENLMQGIQIWMLQVQGTCEENARTSFFKWGRMMQLCLHHMSCFIVS</sequence>
<comment type="caution">
    <text evidence="1">The sequence shown here is derived from an EMBL/GenBank/DDBJ whole genome shotgun (WGS) entry which is preliminary data.</text>
</comment>
<dbReference type="EMBL" id="BKCJ010001168">
    <property type="protein sequence ID" value="GEU39397.1"/>
    <property type="molecule type" value="Genomic_DNA"/>
</dbReference>
<dbReference type="PANTHER" id="PTHR47150">
    <property type="entry name" value="OS12G0169200 PROTEIN"/>
    <property type="match status" value="1"/>
</dbReference>
<dbReference type="AlphaFoldDB" id="A0A6L2JS82"/>
<protein>
    <submittedName>
        <fullName evidence="1">Uncharacterized protein</fullName>
    </submittedName>
</protein>
<gene>
    <name evidence="1" type="ORF">Tci_011375</name>
</gene>
<reference evidence="1" key="1">
    <citation type="journal article" date="2019" name="Sci. Rep.">
        <title>Draft genome of Tanacetum cinerariifolium, the natural source of mosquito coil.</title>
        <authorList>
            <person name="Yamashiro T."/>
            <person name="Shiraishi A."/>
            <person name="Satake H."/>
            <person name="Nakayama K."/>
        </authorList>
    </citation>
    <scope>NUCLEOTIDE SEQUENCE</scope>
</reference>
<organism evidence="1">
    <name type="scientific">Tanacetum cinerariifolium</name>
    <name type="common">Dalmatian daisy</name>
    <name type="synonym">Chrysanthemum cinerariifolium</name>
    <dbReference type="NCBI Taxonomy" id="118510"/>
    <lineage>
        <taxon>Eukaryota</taxon>
        <taxon>Viridiplantae</taxon>
        <taxon>Streptophyta</taxon>
        <taxon>Embryophyta</taxon>
        <taxon>Tracheophyta</taxon>
        <taxon>Spermatophyta</taxon>
        <taxon>Magnoliopsida</taxon>
        <taxon>eudicotyledons</taxon>
        <taxon>Gunneridae</taxon>
        <taxon>Pentapetalae</taxon>
        <taxon>asterids</taxon>
        <taxon>campanulids</taxon>
        <taxon>Asterales</taxon>
        <taxon>Asteraceae</taxon>
        <taxon>Asteroideae</taxon>
        <taxon>Anthemideae</taxon>
        <taxon>Anthemidinae</taxon>
        <taxon>Tanacetum</taxon>
    </lineage>
</organism>
<proteinExistence type="predicted"/>
<accession>A0A6L2JS82</accession>